<feature type="transmembrane region" description="Helical" evidence="7">
    <location>
        <begin position="605"/>
        <end position="623"/>
    </location>
</feature>
<dbReference type="Pfam" id="PF08016">
    <property type="entry name" value="PKD_channel"/>
    <property type="match status" value="1"/>
</dbReference>
<reference evidence="10" key="1">
    <citation type="submission" date="2023-10" db="EMBL/GenBank/DDBJ databases">
        <authorList>
            <person name="Chen Y."/>
            <person name="Shah S."/>
            <person name="Dougan E. K."/>
            <person name="Thang M."/>
            <person name="Chan C."/>
        </authorList>
    </citation>
    <scope>NUCLEOTIDE SEQUENCE [LARGE SCALE GENOMIC DNA]</scope>
</reference>
<keyword evidence="5 7" id="KW-0472">Membrane</keyword>
<evidence type="ECO:0000256" key="5">
    <source>
        <dbReference type="ARBA" id="ARBA00023136"/>
    </source>
</evidence>
<evidence type="ECO:0000256" key="1">
    <source>
        <dbReference type="ARBA" id="ARBA00004141"/>
    </source>
</evidence>
<dbReference type="Proteomes" id="UP001189429">
    <property type="component" value="Unassembled WGS sequence"/>
</dbReference>
<feature type="domain" description="Polycystin cation channel PKD1/PKD2" evidence="8">
    <location>
        <begin position="602"/>
        <end position="813"/>
    </location>
</feature>
<dbReference type="PANTHER" id="PTHR10877">
    <property type="entry name" value="POLYCYSTIN FAMILY MEMBER"/>
    <property type="match status" value="1"/>
</dbReference>
<evidence type="ECO:0000313" key="10">
    <source>
        <dbReference type="EMBL" id="CAK0870719.1"/>
    </source>
</evidence>
<comment type="caution">
    <text evidence="10">The sequence shown here is derived from an EMBL/GenBank/DDBJ whole genome shotgun (WGS) entry which is preliminary data.</text>
</comment>
<evidence type="ECO:0000259" key="8">
    <source>
        <dbReference type="Pfam" id="PF08016"/>
    </source>
</evidence>
<sequence>MAAAAGCAVTFRDARRRSGAGDADARFEVARDGALRDAMAGACGAWGRPQADLLFTHLGREVLPDDTPERIGMAPGGGVIDVRRRGRVDPAPRWGEARAAELAVVHTGSLGLGAAAAAAAPAAVDPSGGPLDLEWTCPACRSAHPAATAAVRREPRLHCVRCGWEGHPRLRELPRARPGEGGGAAALGGPAAPRGRGGSAGVKKVATSGRELHADHIGQHVEAPVSGMIAMVSQVQRSQQCAGLICYCLFCLNFLSIISLIRPVGRIYDVQSAIYRDLALEPVSLASRPLVFQDVGDWGDVWDWVDRVLIDKVYGESHYGERVMGGIAVPIGAARAPYSRFTVGRYNRVVNAIRFRQARVVPTLPRCEPDAVTGAEPTQYQQACTLDQLDVFRSCNTPVEHHSLSRPCWGAWNGADQDMQYPSGFQLETAQAARDDAHPERDLLCPQNCDEVLLRGTSDVPSAAVLAWVLTFQDVEDPDSGAAACRESCDGSRTSLLGNLSDVPGFCGSTYSKPLSLQSAGCWGDVVDVPLEAVEARRLIAAMRRERWTSEGTRMFVIDLNTYNANLNIATAIRVTVEAEPGGRLVPALTMWSCPLNLYRDSVDYIRMFLEVVFACAVLNYALFEVQKVCKLRERYFYDPWNYVELSNILIYALLLAMYLNYVLVDHKKLHKFGSRSPTEYFDLYTVAVGFNNIYLASFNFIYGVVRFLKHLRFHTQFEQLWETMRRSMNGVTPTFAIFVTFLLGFACAGHWLFGSRSPGFRSLPQSVMTLVLSIHGGIDFGEISSVAPLAAPLFIFSWFVTSWGVLLSTVIATVVGSFPLAKVRFHRMEDVRRQGVELGTRLPSPLYNMLYWVLPRTLWRLSGLADRQAASREASRELEELLVGVDLQLLWQRLLEAAEGDVAAVDAEELCHLFGGSQKEARMFISRACAAGGLPRVAPPRAVTTEARIARVGDAAARLQEQLGACRAELLSEFPELGPHLSPPPRQEDPESAPARAQALEAREELRGRRLWKSSVAPPQRGELSAAAFSLQRDRLRVREHGIGAQVIEPPVMGRGALGTYLKAAASNRHRPIAEAPDAEAG</sequence>
<feature type="transmembrane region" description="Helical" evidence="7">
    <location>
        <begin position="684"/>
        <end position="709"/>
    </location>
</feature>
<evidence type="ECO:0000256" key="6">
    <source>
        <dbReference type="SAM" id="MobiDB-lite"/>
    </source>
</evidence>
<proteinExistence type="inferred from homology"/>
<gene>
    <name evidence="10" type="ORF">PCOR1329_LOCUS56749</name>
</gene>
<dbReference type="Pfam" id="PF20519">
    <property type="entry name" value="Polycystin_dom"/>
    <property type="match status" value="1"/>
</dbReference>
<organism evidence="10 11">
    <name type="scientific">Prorocentrum cordatum</name>
    <dbReference type="NCBI Taxonomy" id="2364126"/>
    <lineage>
        <taxon>Eukaryota</taxon>
        <taxon>Sar</taxon>
        <taxon>Alveolata</taxon>
        <taxon>Dinophyceae</taxon>
        <taxon>Prorocentrales</taxon>
        <taxon>Prorocentraceae</taxon>
        <taxon>Prorocentrum</taxon>
    </lineage>
</organism>
<dbReference type="EMBL" id="CAUYUJ010016990">
    <property type="protein sequence ID" value="CAK0870719.1"/>
    <property type="molecule type" value="Genomic_DNA"/>
</dbReference>
<evidence type="ECO:0000256" key="2">
    <source>
        <dbReference type="ARBA" id="ARBA00007200"/>
    </source>
</evidence>
<feature type="transmembrane region" description="Helical" evidence="7">
    <location>
        <begin position="796"/>
        <end position="819"/>
    </location>
</feature>
<evidence type="ECO:0000259" key="9">
    <source>
        <dbReference type="Pfam" id="PF20519"/>
    </source>
</evidence>
<evidence type="ECO:0000256" key="4">
    <source>
        <dbReference type="ARBA" id="ARBA00022989"/>
    </source>
</evidence>
<name>A0ABN9VCC4_9DINO</name>
<dbReference type="Gene3D" id="1.10.287.70">
    <property type="match status" value="1"/>
</dbReference>
<accession>A0ABN9VCC4</accession>
<dbReference type="InterPro" id="IPR013122">
    <property type="entry name" value="PKD1_2_channel"/>
</dbReference>
<evidence type="ECO:0000256" key="3">
    <source>
        <dbReference type="ARBA" id="ARBA00022692"/>
    </source>
</evidence>
<dbReference type="InterPro" id="IPR051223">
    <property type="entry name" value="Polycystin"/>
</dbReference>
<evidence type="ECO:0008006" key="12">
    <source>
        <dbReference type="Google" id="ProtNLM"/>
    </source>
</evidence>
<feature type="transmembrane region" description="Helical" evidence="7">
    <location>
        <begin position="730"/>
        <end position="754"/>
    </location>
</feature>
<evidence type="ECO:0000256" key="7">
    <source>
        <dbReference type="SAM" id="Phobius"/>
    </source>
</evidence>
<keyword evidence="4 7" id="KW-1133">Transmembrane helix</keyword>
<protein>
    <recommendedName>
        <fullName evidence="12">Polycystin cation channel PKD1/PKD2 domain-containing protein</fullName>
    </recommendedName>
</protein>
<feature type="region of interest" description="Disordered" evidence="6">
    <location>
        <begin position="976"/>
        <end position="998"/>
    </location>
</feature>
<evidence type="ECO:0000313" key="11">
    <source>
        <dbReference type="Proteomes" id="UP001189429"/>
    </source>
</evidence>
<feature type="domain" description="Polycystin" evidence="9">
    <location>
        <begin position="524"/>
        <end position="593"/>
    </location>
</feature>
<comment type="similarity">
    <text evidence="2">Belongs to the polycystin family.</text>
</comment>
<keyword evidence="3 7" id="KW-0812">Transmembrane</keyword>
<dbReference type="PANTHER" id="PTHR10877:SF183">
    <property type="entry name" value="AT14535P-RELATED"/>
    <property type="match status" value="1"/>
</dbReference>
<keyword evidence="11" id="KW-1185">Reference proteome</keyword>
<comment type="subcellular location">
    <subcellularLocation>
        <location evidence="1">Membrane</location>
        <topology evidence="1">Multi-pass membrane protein</topology>
    </subcellularLocation>
</comment>
<feature type="region of interest" description="Disordered" evidence="6">
    <location>
        <begin position="173"/>
        <end position="205"/>
    </location>
</feature>
<dbReference type="InterPro" id="IPR046791">
    <property type="entry name" value="Polycystin_dom"/>
</dbReference>
<feature type="transmembrane region" description="Helical" evidence="7">
    <location>
        <begin position="643"/>
        <end position="664"/>
    </location>
</feature>